<dbReference type="InterPro" id="IPR042217">
    <property type="entry name" value="T4SS_VirB10/TrbI"/>
</dbReference>
<feature type="compositionally biased region" description="Low complexity" evidence="6">
    <location>
        <begin position="147"/>
        <end position="157"/>
    </location>
</feature>
<feature type="region of interest" description="Disordered" evidence="6">
    <location>
        <begin position="1"/>
        <end position="22"/>
    </location>
</feature>
<evidence type="ECO:0000313" key="8">
    <source>
        <dbReference type="EMBL" id="MDX5986149.1"/>
    </source>
</evidence>
<protein>
    <submittedName>
        <fullName evidence="8">TrbI/VirB10 family protein</fullName>
    </submittedName>
</protein>
<feature type="transmembrane region" description="Helical" evidence="7">
    <location>
        <begin position="27"/>
        <end position="47"/>
    </location>
</feature>
<name>A0ABU4PQC3_9SPHN</name>
<evidence type="ECO:0000256" key="4">
    <source>
        <dbReference type="ARBA" id="ARBA00022989"/>
    </source>
</evidence>
<reference evidence="8 9" key="1">
    <citation type="submission" date="2023-11" db="EMBL/GenBank/DDBJ databases">
        <title>MicrobeMod: A computational toolkit for identifying prokaryotic methylation and restriction-modification with nanopore sequencing.</title>
        <authorList>
            <person name="Crits-Christoph A."/>
            <person name="Kang S.C."/>
            <person name="Lee H."/>
            <person name="Ostrov N."/>
        </authorList>
    </citation>
    <scope>NUCLEOTIDE SEQUENCE [LARGE SCALE GENOMIC DNA]</scope>
    <source>
        <strain evidence="8 9">ATCC 14820</strain>
    </source>
</reference>
<evidence type="ECO:0000256" key="1">
    <source>
        <dbReference type="ARBA" id="ARBA00004167"/>
    </source>
</evidence>
<evidence type="ECO:0000256" key="2">
    <source>
        <dbReference type="ARBA" id="ARBA00010265"/>
    </source>
</evidence>
<comment type="subcellular location">
    <subcellularLocation>
        <location evidence="1">Membrane</location>
        <topology evidence="1">Single-pass membrane protein</topology>
    </subcellularLocation>
</comment>
<proteinExistence type="inferred from homology"/>
<dbReference type="Proteomes" id="UP001279660">
    <property type="component" value="Unassembled WGS sequence"/>
</dbReference>
<keyword evidence="3 7" id="KW-0812">Transmembrane</keyword>
<gene>
    <name evidence="8" type="ORF">SIL82_17970</name>
</gene>
<dbReference type="CDD" id="cd16429">
    <property type="entry name" value="VirB10"/>
    <property type="match status" value="1"/>
</dbReference>
<evidence type="ECO:0000256" key="6">
    <source>
        <dbReference type="SAM" id="MobiDB-lite"/>
    </source>
</evidence>
<sequence length="376" mass="37966">MTDPLSPSAAGPPRPAVASPRPQRGGWLIGAGAVSLGLLCFTLLYAARAPVSDGIVTRGGRPADLVAPLAPPAEIAAVEAAAHGVVPMPTATPTSVPIATPLPPVAVATPGFIGPSAAALNEAQRLKAPALIVDLSVAPPAPATEPGKAGATDAAKAADGKNGGAARLDGDEQFAERVSSAEPERARASQLHNLATVVPQGAIIPAVLETALNSDLPGFARAVVSRDVRSFDGSMVLIPRGSRLVGQYKSAVAQGQSRAFVIWTRVIRPDGASIQIGSPAADTLGRAGLAGSVNRHFFQRFTNSVLLSVVNAAVASVSRGSNTQILIGSSQEATGLAAALLPTQIIPPTIKVAQGTPVRVFVARDLDFTPVGGAAE</sequence>
<evidence type="ECO:0000256" key="7">
    <source>
        <dbReference type="SAM" id="Phobius"/>
    </source>
</evidence>
<dbReference type="InterPro" id="IPR005498">
    <property type="entry name" value="T4SS_VirB10/TraB/TrbI"/>
</dbReference>
<keyword evidence="4 7" id="KW-1133">Transmembrane helix</keyword>
<dbReference type="RefSeq" id="WP_010406673.1">
    <property type="nucleotide sequence ID" value="NZ_JAWXXV010000001.1"/>
</dbReference>
<feature type="region of interest" description="Disordered" evidence="6">
    <location>
        <begin position="142"/>
        <end position="167"/>
    </location>
</feature>
<comment type="similarity">
    <text evidence="2">Belongs to the TrbI/VirB10 family.</text>
</comment>
<comment type="caution">
    <text evidence="8">The sequence shown here is derived from an EMBL/GenBank/DDBJ whole genome shotgun (WGS) entry which is preliminary data.</text>
</comment>
<evidence type="ECO:0000256" key="3">
    <source>
        <dbReference type="ARBA" id="ARBA00022692"/>
    </source>
</evidence>
<keyword evidence="9" id="KW-1185">Reference proteome</keyword>
<accession>A0ABU4PQC3</accession>
<evidence type="ECO:0000256" key="5">
    <source>
        <dbReference type="ARBA" id="ARBA00023136"/>
    </source>
</evidence>
<dbReference type="Gene3D" id="2.40.128.260">
    <property type="entry name" value="Type IV secretion system, VirB10/TraB/TrbI"/>
    <property type="match status" value="2"/>
</dbReference>
<organism evidence="8 9">
    <name type="scientific">Sphingomonas echinoides</name>
    <dbReference type="NCBI Taxonomy" id="59803"/>
    <lineage>
        <taxon>Bacteria</taxon>
        <taxon>Pseudomonadati</taxon>
        <taxon>Pseudomonadota</taxon>
        <taxon>Alphaproteobacteria</taxon>
        <taxon>Sphingomonadales</taxon>
        <taxon>Sphingomonadaceae</taxon>
        <taxon>Sphingomonas</taxon>
    </lineage>
</organism>
<evidence type="ECO:0000313" key="9">
    <source>
        <dbReference type="Proteomes" id="UP001279660"/>
    </source>
</evidence>
<keyword evidence="5 7" id="KW-0472">Membrane</keyword>
<dbReference type="EMBL" id="JAWXXV010000001">
    <property type="protein sequence ID" value="MDX5986149.1"/>
    <property type="molecule type" value="Genomic_DNA"/>
</dbReference>
<dbReference type="Pfam" id="PF03743">
    <property type="entry name" value="TrbI"/>
    <property type="match status" value="1"/>
</dbReference>